<dbReference type="EMBL" id="QRMS01000001">
    <property type="protein sequence ID" value="RHJ89635.1"/>
    <property type="molecule type" value="Genomic_DNA"/>
</dbReference>
<gene>
    <name evidence="3" type="ORF">DW099_03415</name>
</gene>
<accession>A0A415E7N4</accession>
<dbReference type="NCBIfam" id="TIGR01891">
    <property type="entry name" value="amidohydrolases"/>
    <property type="match status" value="1"/>
</dbReference>
<dbReference type="GO" id="GO:0016805">
    <property type="term" value="F:dipeptidase activity"/>
    <property type="evidence" value="ECO:0007669"/>
    <property type="project" value="InterPro"/>
</dbReference>
<reference evidence="3 4" key="1">
    <citation type="submission" date="2018-08" db="EMBL/GenBank/DDBJ databases">
        <title>A genome reference for cultivated species of the human gut microbiota.</title>
        <authorList>
            <person name="Zou Y."/>
            <person name="Xue W."/>
            <person name="Luo G."/>
        </authorList>
    </citation>
    <scope>NUCLEOTIDE SEQUENCE [LARGE SCALE GENOMIC DNA]</scope>
    <source>
        <strain evidence="3 4">AM07-24</strain>
    </source>
</reference>
<dbReference type="InterPro" id="IPR017144">
    <property type="entry name" value="Xaa-Arg_dipeptidase"/>
</dbReference>
<dbReference type="FunFam" id="3.30.70.360:FF:000004">
    <property type="entry name" value="Peptidase M20 domain-containing protein 2"/>
    <property type="match status" value="1"/>
</dbReference>
<proteinExistence type="inferred from homology"/>
<dbReference type="SUPFAM" id="SSF55031">
    <property type="entry name" value="Bacterial exopeptidase dimerisation domain"/>
    <property type="match status" value="1"/>
</dbReference>
<dbReference type="InterPro" id="IPR036264">
    <property type="entry name" value="Bact_exopeptidase_dim_dom"/>
</dbReference>
<dbReference type="GO" id="GO:0046657">
    <property type="term" value="P:folic acid catabolic process"/>
    <property type="evidence" value="ECO:0007669"/>
    <property type="project" value="TreeGrafter"/>
</dbReference>
<dbReference type="InterPro" id="IPR052030">
    <property type="entry name" value="Peptidase_M20/M20A_hydrolases"/>
</dbReference>
<dbReference type="STRING" id="1776384.GCA_900086585_02972"/>
<name>A0A415E7N4_9FIRM</name>
<dbReference type="InterPro" id="IPR011650">
    <property type="entry name" value="Peptidase_M20_dimer"/>
</dbReference>
<dbReference type="PANTHER" id="PTHR30575">
    <property type="entry name" value="PEPTIDASE M20"/>
    <property type="match status" value="1"/>
</dbReference>
<dbReference type="InterPro" id="IPR017439">
    <property type="entry name" value="Amidohydrolase"/>
</dbReference>
<sequence length="388" mass="42407">MKEIILKTIEQVGLELDELSRKIYEKPETAYEEVIACKLHAEFLEKYGFLVERNFCGIETGFKAEYDSGKPGLTVGIMAEYDALPGIGHGCGHNILGATSSGAGIALKSVINEIGGKVIVYGTPAEENNGAKMAYARKGAFDELDFAMMAHPNATYNKCSPMLALGPVSFEFHGKPSHASAAPEEGRNALDALILAMCGINALRQQMKSSSRVHGIVVKGGEATNVIPDYASAQFVVRSLTKTYNEELRERVRNCARGAALQTGTEVNFTDPDIYLDNMISNRTMEQVFCDKMEELFDIKVEEPSEQTGSNDAGLLSKICPFMHPMFGICADEKFAAHTEGFRDATLTDYAREQMRNTAAGLAMTAVEVMTDPKLFAKMKAEFESAEQ</sequence>
<feature type="domain" description="Peptidase M20 dimerisation" evidence="2">
    <location>
        <begin position="170"/>
        <end position="259"/>
    </location>
</feature>
<dbReference type="Proteomes" id="UP000284841">
    <property type="component" value="Unassembled WGS sequence"/>
</dbReference>
<comment type="caution">
    <text evidence="3">The sequence shown here is derived from an EMBL/GenBank/DDBJ whole genome shotgun (WGS) entry which is preliminary data.</text>
</comment>
<keyword evidence="4" id="KW-1185">Reference proteome</keyword>
<dbReference type="GO" id="GO:0071713">
    <property type="term" value="F:para-aminobenzoyl-glutamate hydrolase activity"/>
    <property type="evidence" value="ECO:0007669"/>
    <property type="project" value="TreeGrafter"/>
</dbReference>
<dbReference type="PANTHER" id="PTHR30575:SF0">
    <property type="entry name" value="XAA-ARG DIPEPTIDASE"/>
    <property type="match status" value="1"/>
</dbReference>
<dbReference type="Gene3D" id="3.40.630.10">
    <property type="entry name" value="Zn peptidases"/>
    <property type="match status" value="1"/>
</dbReference>
<comment type="similarity">
    <text evidence="1">Belongs to the peptidase M20A family.</text>
</comment>
<dbReference type="PIRSF" id="PIRSF037226">
    <property type="entry name" value="Amidohydrolase_ACY1L2_prd"/>
    <property type="match status" value="1"/>
</dbReference>
<dbReference type="AlphaFoldDB" id="A0A415E7N4"/>
<evidence type="ECO:0000313" key="3">
    <source>
        <dbReference type="EMBL" id="RHJ89635.1"/>
    </source>
</evidence>
<dbReference type="SUPFAM" id="SSF53187">
    <property type="entry name" value="Zn-dependent exopeptidases"/>
    <property type="match status" value="1"/>
</dbReference>
<evidence type="ECO:0000259" key="2">
    <source>
        <dbReference type="Pfam" id="PF07687"/>
    </source>
</evidence>
<evidence type="ECO:0000313" key="4">
    <source>
        <dbReference type="Proteomes" id="UP000284841"/>
    </source>
</evidence>
<evidence type="ECO:0000256" key="1">
    <source>
        <dbReference type="PIRNR" id="PIRNR037226"/>
    </source>
</evidence>
<dbReference type="Pfam" id="PF07687">
    <property type="entry name" value="M20_dimer"/>
    <property type="match status" value="1"/>
</dbReference>
<organism evidence="3 4">
    <name type="scientific">Emergencia timonensis</name>
    <dbReference type="NCBI Taxonomy" id="1776384"/>
    <lineage>
        <taxon>Bacteria</taxon>
        <taxon>Bacillati</taxon>
        <taxon>Bacillota</taxon>
        <taxon>Clostridia</taxon>
        <taxon>Peptostreptococcales</taxon>
        <taxon>Anaerovoracaceae</taxon>
        <taxon>Emergencia</taxon>
    </lineage>
</organism>
<dbReference type="CDD" id="cd03887">
    <property type="entry name" value="M20_Acy1L2"/>
    <property type="match status" value="1"/>
</dbReference>
<dbReference type="OrthoDB" id="9781032at2"/>
<dbReference type="RefSeq" id="WP_067540186.1">
    <property type="nucleotide sequence ID" value="NZ_AP025567.1"/>
</dbReference>
<dbReference type="Gene3D" id="3.30.70.360">
    <property type="match status" value="1"/>
</dbReference>
<dbReference type="GO" id="GO:0005737">
    <property type="term" value="C:cytoplasm"/>
    <property type="evidence" value="ECO:0007669"/>
    <property type="project" value="TreeGrafter"/>
</dbReference>
<protein>
    <recommendedName>
        <fullName evidence="1">Peptidase M20 domain-containing protein 2</fullName>
    </recommendedName>
</protein>
<dbReference type="GeneID" id="83005288"/>